<dbReference type="RefSeq" id="WP_273628309.1">
    <property type="nucleotide sequence ID" value="NZ_CP117167.1"/>
</dbReference>
<dbReference type="Proteomes" id="UP001216139">
    <property type="component" value="Chromosome"/>
</dbReference>
<feature type="compositionally biased region" description="Low complexity" evidence="1">
    <location>
        <begin position="140"/>
        <end position="152"/>
    </location>
</feature>
<feature type="compositionally biased region" description="Basic and acidic residues" evidence="1">
    <location>
        <begin position="94"/>
        <end position="119"/>
    </location>
</feature>
<evidence type="ECO:0000256" key="1">
    <source>
        <dbReference type="SAM" id="MobiDB-lite"/>
    </source>
</evidence>
<organism evidence="2 3">
    <name type="scientific">Mucilaginibacter jinjuensis</name>
    <dbReference type="NCBI Taxonomy" id="1176721"/>
    <lineage>
        <taxon>Bacteria</taxon>
        <taxon>Pseudomonadati</taxon>
        <taxon>Bacteroidota</taxon>
        <taxon>Sphingobacteriia</taxon>
        <taxon>Sphingobacteriales</taxon>
        <taxon>Sphingobacteriaceae</taxon>
        <taxon>Mucilaginibacter</taxon>
    </lineage>
</organism>
<reference evidence="2 3" key="1">
    <citation type="submission" date="2023-02" db="EMBL/GenBank/DDBJ databases">
        <title>Genome sequence of Mucilaginibacter jinjuensis strain KACC 16571.</title>
        <authorList>
            <person name="Kim S."/>
            <person name="Heo J."/>
            <person name="Kwon S.-W."/>
        </authorList>
    </citation>
    <scope>NUCLEOTIDE SEQUENCE [LARGE SCALE GENOMIC DNA]</scope>
    <source>
        <strain evidence="2 3">KACC 16571</strain>
    </source>
</reference>
<keyword evidence="3" id="KW-1185">Reference proteome</keyword>
<gene>
    <name evidence="2" type="ORF">PQO05_15755</name>
</gene>
<dbReference type="EMBL" id="CP117167">
    <property type="protein sequence ID" value="WCT10190.1"/>
    <property type="molecule type" value="Genomic_DNA"/>
</dbReference>
<sequence>MSEEEYNNPENAENGDNQPRGYKVEDDHNLEEKDLKRHYLFGEAHMADPDGPGHEGQTTGGKNFGKSNVTTSGNDSANPSRYAGNTNAYFNRTEPSEEHPEFNNFKPEHQQGEPVKHGEGYLNPAQKYQEGTADYDGGTQPNQPANANPNQNKVGDGGDQNVPGEANWNSDYNRGPDYGSNSPEEREHIET</sequence>
<evidence type="ECO:0000313" key="3">
    <source>
        <dbReference type="Proteomes" id="UP001216139"/>
    </source>
</evidence>
<feature type="region of interest" description="Disordered" evidence="1">
    <location>
        <begin position="1"/>
        <end position="191"/>
    </location>
</feature>
<proteinExistence type="predicted"/>
<name>A0ABY7T178_9SPHI</name>
<feature type="compositionally biased region" description="Basic and acidic residues" evidence="1">
    <location>
        <begin position="22"/>
        <end position="37"/>
    </location>
</feature>
<evidence type="ECO:0000313" key="2">
    <source>
        <dbReference type="EMBL" id="WCT10190.1"/>
    </source>
</evidence>
<feature type="compositionally biased region" description="Polar residues" evidence="1">
    <location>
        <begin position="64"/>
        <end position="90"/>
    </location>
</feature>
<accession>A0ABY7T178</accession>
<protein>
    <submittedName>
        <fullName evidence="2">Uncharacterized protein</fullName>
    </submittedName>
</protein>